<dbReference type="SUPFAM" id="SSF53448">
    <property type="entry name" value="Nucleotide-diphospho-sugar transferases"/>
    <property type="match status" value="1"/>
</dbReference>
<keyword evidence="3" id="KW-1185">Reference proteome</keyword>
<proteinExistence type="predicted"/>
<accession>A0ABP8KHP9</accession>
<dbReference type="InterPro" id="IPR029044">
    <property type="entry name" value="Nucleotide-diphossugar_trans"/>
</dbReference>
<reference evidence="3" key="1">
    <citation type="journal article" date="2019" name="Int. J. Syst. Evol. Microbiol.">
        <title>The Global Catalogue of Microorganisms (GCM) 10K type strain sequencing project: providing services to taxonomists for standard genome sequencing and annotation.</title>
        <authorList>
            <consortium name="The Broad Institute Genomics Platform"/>
            <consortium name="The Broad Institute Genome Sequencing Center for Infectious Disease"/>
            <person name="Wu L."/>
            <person name="Ma J."/>
        </authorList>
    </citation>
    <scope>NUCLEOTIDE SEQUENCE [LARGE SCALE GENOMIC DNA]</scope>
    <source>
        <strain evidence="3">JCM 17809</strain>
    </source>
</reference>
<evidence type="ECO:0000313" key="2">
    <source>
        <dbReference type="EMBL" id="GAA4407356.1"/>
    </source>
</evidence>
<dbReference type="PANTHER" id="PTHR43777:SF1">
    <property type="entry name" value="MOLYBDENUM COFACTOR CYTIDYLYLTRANSFERASE"/>
    <property type="match status" value="1"/>
</dbReference>
<name>A0ABP8KHP9_9MICO</name>
<dbReference type="Pfam" id="PF12804">
    <property type="entry name" value="NTP_transf_3"/>
    <property type="match status" value="1"/>
</dbReference>
<dbReference type="InterPro" id="IPR025877">
    <property type="entry name" value="MobA-like_NTP_Trfase"/>
</dbReference>
<dbReference type="Proteomes" id="UP001500945">
    <property type="component" value="Unassembled WGS sequence"/>
</dbReference>
<feature type="domain" description="MobA-like NTP transferase" evidence="1">
    <location>
        <begin position="5"/>
        <end position="173"/>
    </location>
</feature>
<dbReference type="CDD" id="cd04182">
    <property type="entry name" value="GT_2_like_f"/>
    <property type="match status" value="1"/>
</dbReference>
<dbReference type="Gene3D" id="3.90.550.10">
    <property type="entry name" value="Spore Coat Polysaccharide Biosynthesis Protein SpsA, Chain A"/>
    <property type="match status" value="1"/>
</dbReference>
<dbReference type="EMBL" id="BAABGM010000014">
    <property type="protein sequence ID" value="GAA4407356.1"/>
    <property type="molecule type" value="Genomic_DNA"/>
</dbReference>
<comment type="caution">
    <text evidence="2">The sequence shown here is derived from an EMBL/GenBank/DDBJ whole genome shotgun (WGS) entry which is preliminary data.</text>
</comment>
<evidence type="ECO:0000259" key="1">
    <source>
        <dbReference type="Pfam" id="PF12804"/>
    </source>
</evidence>
<gene>
    <name evidence="2" type="ORF">GCM10023168_23310</name>
</gene>
<sequence length="199" mass="19962">MSTVGLVLAAGAGRRMGRPKALVRLTPGGPTLVETAVGRVRAAGCDRVVVVVGAEAGDAADAVSGTGAEVVVATDWDEGMGASLRAGLAHLEAGAPTPSPVVAVVTLVDLPDVSAEVVARVLAAAAPEGAAALVRAAYDGVPGHPVVLGRDHWAAVRATARGDRGARDHLRATPHRLVECGDLATGRDVDTEADLPERG</sequence>
<evidence type="ECO:0000313" key="3">
    <source>
        <dbReference type="Proteomes" id="UP001500945"/>
    </source>
</evidence>
<dbReference type="RefSeq" id="WP_345206026.1">
    <property type="nucleotide sequence ID" value="NZ_BAABGM010000014.1"/>
</dbReference>
<dbReference type="PANTHER" id="PTHR43777">
    <property type="entry name" value="MOLYBDENUM COFACTOR CYTIDYLYLTRANSFERASE"/>
    <property type="match status" value="1"/>
</dbReference>
<protein>
    <submittedName>
        <fullName evidence="2">Nucleotidyltransferase family protein</fullName>
    </submittedName>
</protein>
<organism evidence="2 3">
    <name type="scientific">Fodinibacter luteus</name>
    <dbReference type="NCBI Taxonomy" id="552064"/>
    <lineage>
        <taxon>Bacteria</taxon>
        <taxon>Bacillati</taxon>
        <taxon>Actinomycetota</taxon>
        <taxon>Actinomycetes</taxon>
        <taxon>Micrococcales</taxon>
        <taxon>Intrasporangiaceae</taxon>
        <taxon>Fodinibacter (ex Wang et al. 2009)</taxon>
    </lineage>
</organism>